<evidence type="ECO:0000256" key="9">
    <source>
        <dbReference type="HAMAP-Rule" id="MF_00911"/>
    </source>
</evidence>
<evidence type="ECO:0000256" key="1">
    <source>
        <dbReference type="ARBA" id="ARBA00004370"/>
    </source>
</evidence>
<keyword evidence="3 9" id="KW-0997">Cell inner membrane</keyword>
<dbReference type="InterPro" id="IPR026579">
    <property type="entry name" value="FtsQ"/>
</dbReference>
<evidence type="ECO:0000256" key="7">
    <source>
        <dbReference type="ARBA" id="ARBA00023136"/>
    </source>
</evidence>
<dbReference type="Proteomes" id="UP001589769">
    <property type="component" value="Unassembled WGS sequence"/>
</dbReference>
<evidence type="ECO:0000256" key="4">
    <source>
        <dbReference type="ARBA" id="ARBA00022618"/>
    </source>
</evidence>
<dbReference type="Pfam" id="PF08478">
    <property type="entry name" value="POTRA_1"/>
    <property type="match status" value="1"/>
</dbReference>
<evidence type="ECO:0000313" key="12">
    <source>
        <dbReference type="Proteomes" id="UP001589769"/>
    </source>
</evidence>
<sequence>MRKRSKYTSHASRKPASVIYHNYSRQEKSEPLISIKGWIKLIVALVVVGIAYYGYSHRLDLFEKLDPSPIRSFNLMGKPLFTTNDDVREMLKKYADSHQGLRGYFGQDVESIEKMFESLSWIKSISIRKIWPAQLNISVTEYIPAAKWNDVNYLTSDGTIFSLPKGKINDDNLPHLSGPDFQGVTVLKTWYDLSKILQAKNINLKFVTIDDRGSWNVTLSNDIILKLGRGEWKDKIDRFLTIYPQIEIPENKKIAYIDLRYNTGAAVSFTDAPQNTEKTEDKISE</sequence>
<reference evidence="11 12" key="1">
    <citation type="submission" date="2024-09" db="EMBL/GenBank/DDBJ databases">
        <authorList>
            <person name="Sun Q."/>
            <person name="Mori K."/>
        </authorList>
    </citation>
    <scope>NUCLEOTIDE SEQUENCE [LARGE SCALE GENOMIC DNA]</scope>
    <source>
        <strain evidence="11 12">CCM 7538</strain>
    </source>
</reference>
<dbReference type="EMBL" id="JBHLWA010000039">
    <property type="protein sequence ID" value="MFC0323615.1"/>
    <property type="molecule type" value="Genomic_DNA"/>
</dbReference>
<evidence type="ECO:0000259" key="10">
    <source>
        <dbReference type="PROSITE" id="PS51779"/>
    </source>
</evidence>
<protein>
    <recommendedName>
        <fullName evidence="9">Cell division protein FtsQ</fullName>
    </recommendedName>
</protein>
<evidence type="ECO:0000256" key="3">
    <source>
        <dbReference type="ARBA" id="ARBA00022519"/>
    </source>
</evidence>
<dbReference type="Gene3D" id="3.10.20.310">
    <property type="entry name" value="membrane protein fhac"/>
    <property type="match status" value="1"/>
</dbReference>
<keyword evidence="12" id="KW-1185">Reference proteome</keyword>
<proteinExistence type="inferred from homology"/>
<evidence type="ECO:0000256" key="8">
    <source>
        <dbReference type="ARBA" id="ARBA00023306"/>
    </source>
</evidence>
<dbReference type="PROSITE" id="PS51779">
    <property type="entry name" value="POTRA"/>
    <property type="match status" value="1"/>
</dbReference>
<organism evidence="11 12">
    <name type="scientific">Gallibacterium melopsittaci</name>
    <dbReference type="NCBI Taxonomy" id="516063"/>
    <lineage>
        <taxon>Bacteria</taxon>
        <taxon>Pseudomonadati</taxon>
        <taxon>Pseudomonadota</taxon>
        <taxon>Gammaproteobacteria</taxon>
        <taxon>Pasteurellales</taxon>
        <taxon>Pasteurellaceae</taxon>
        <taxon>Gallibacterium</taxon>
    </lineage>
</organism>
<comment type="subunit">
    <text evidence="9">Part of a complex composed of FtsB, FtsL and FtsQ.</text>
</comment>
<accession>A0ABV6HXJ5</accession>
<dbReference type="Gene3D" id="3.40.50.11690">
    <property type="entry name" value="Cell division protein FtsQ/DivIB"/>
    <property type="match status" value="1"/>
</dbReference>
<evidence type="ECO:0000313" key="11">
    <source>
        <dbReference type="EMBL" id="MFC0323615.1"/>
    </source>
</evidence>
<keyword evidence="6 9" id="KW-1133">Transmembrane helix</keyword>
<dbReference type="PANTHER" id="PTHR35851">
    <property type="entry name" value="CELL DIVISION PROTEIN FTSQ"/>
    <property type="match status" value="1"/>
</dbReference>
<dbReference type="HAMAP" id="MF_00911">
    <property type="entry name" value="FtsQ_subfam"/>
    <property type="match status" value="1"/>
</dbReference>
<comment type="caution">
    <text evidence="11">The sequence shown here is derived from an EMBL/GenBank/DDBJ whole genome shotgun (WGS) entry which is preliminary data.</text>
</comment>
<dbReference type="InterPro" id="IPR034746">
    <property type="entry name" value="POTRA"/>
</dbReference>
<dbReference type="PANTHER" id="PTHR35851:SF1">
    <property type="entry name" value="CELL DIVISION PROTEIN FTSQ"/>
    <property type="match status" value="1"/>
</dbReference>
<name>A0ABV6HXJ5_9PAST</name>
<feature type="transmembrane region" description="Helical" evidence="9">
    <location>
        <begin position="38"/>
        <end position="55"/>
    </location>
</feature>
<dbReference type="Pfam" id="PF03799">
    <property type="entry name" value="FtsQ_DivIB_C"/>
    <property type="match status" value="1"/>
</dbReference>
<evidence type="ECO:0000256" key="2">
    <source>
        <dbReference type="ARBA" id="ARBA00022475"/>
    </source>
</evidence>
<evidence type="ECO:0000256" key="6">
    <source>
        <dbReference type="ARBA" id="ARBA00022989"/>
    </source>
</evidence>
<dbReference type="GO" id="GO:0051301">
    <property type="term" value="P:cell division"/>
    <property type="evidence" value="ECO:0007669"/>
    <property type="project" value="UniProtKB-KW"/>
</dbReference>
<keyword evidence="8 9" id="KW-0131">Cell cycle</keyword>
<comment type="function">
    <text evidence="9">Essential cell division protein. May link together the upstream cell division proteins, which are predominantly cytoplasmic, with the downstream cell division proteins, which are predominantly periplasmic. May control correct divisome assembly.</text>
</comment>
<evidence type="ECO:0000256" key="5">
    <source>
        <dbReference type="ARBA" id="ARBA00022692"/>
    </source>
</evidence>
<dbReference type="InterPro" id="IPR013685">
    <property type="entry name" value="POTRA_FtsQ_type"/>
</dbReference>
<keyword evidence="7 9" id="KW-0472">Membrane</keyword>
<comment type="similarity">
    <text evidence="9">Belongs to the FtsQ/DivIB family. FtsQ subfamily.</text>
</comment>
<dbReference type="InterPro" id="IPR045335">
    <property type="entry name" value="FtsQ_C_sf"/>
</dbReference>
<feature type="domain" description="POTRA" evidence="10">
    <location>
        <begin position="68"/>
        <end position="142"/>
    </location>
</feature>
<keyword evidence="2 9" id="KW-1003">Cell membrane</keyword>
<comment type="subcellular location">
    <subcellularLocation>
        <location evidence="9">Cell inner membrane</location>
        <topology evidence="9">Single-pass type II membrane protein</topology>
    </subcellularLocation>
    <subcellularLocation>
        <location evidence="1">Membrane</location>
    </subcellularLocation>
    <text evidence="9">Localizes to the division septum.</text>
</comment>
<keyword evidence="5 9" id="KW-0812">Transmembrane</keyword>
<gene>
    <name evidence="9" type="primary">ftsQ</name>
    <name evidence="11" type="ORF">ACFFHT_08625</name>
</gene>
<keyword evidence="4 9" id="KW-0132">Cell division</keyword>
<dbReference type="InterPro" id="IPR005548">
    <property type="entry name" value="Cell_div_FtsQ/DivIB_C"/>
</dbReference>
<dbReference type="RefSeq" id="WP_382375337.1">
    <property type="nucleotide sequence ID" value="NZ_JBHLWA010000039.1"/>
</dbReference>